<gene>
    <name evidence="2" type="ORF">TH63_03565</name>
</gene>
<evidence type="ECO:0000256" key="1">
    <source>
        <dbReference type="SAM" id="Phobius"/>
    </source>
</evidence>
<feature type="transmembrane region" description="Helical" evidence="1">
    <location>
        <begin position="65"/>
        <end position="82"/>
    </location>
</feature>
<organism evidence="2 3">
    <name type="scientific">Rufibacter radiotolerans</name>
    <dbReference type="NCBI Taxonomy" id="1379910"/>
    <lineage>
        <taxon>Bacteria</taxon>
        <taxon>Pseudomonadati</taxon>
        <taxon>Bacteroidota</taxon>
        <taxon>Cytophagia</taxon>
        <taxon>Cytophagales</taxon>
        <taxon>Hymenobacteraceae</taxon>
        <taxon>Rufibacter</taxon>
    </lineage>
</organism>
<name>A0A0H4VH00_9BACT</name>
<feature type="transmembrane region" description="Helical" evidence="1">
    <location>
        <begin position="34"/>
        <end position="59"/>
    </location>
</feature>
<dbReference type="AlphaFoldDB" id="A0A0H4VH00"/>
<keyword evidence="3" id="KW-1185">Reference proteome</keyword>
<dbReference type="EMBL" id="CP010777">
    <property type="protein sequence ID" value="AKQ44910.1"/>
    <property type="molecule type" value="Genomic_DNA"/>
</dbReference>
<dbReference type="Proteomes" id="UP000036458">
    <property type="component" value="Chromosome"/>
</dbReference>
<dbReference type="PATRIC" id="fig|1379910.4.peg.769"/>
<feature type="transmembrane region" description="Helical" evidence="1">
    <location>
        <begin position="109"/>
        <end position="129"/>
    </location>
</feature>
<evidence type="ECO:0000313" key="2">
    <source>
        <dbReference type="EMBL" id="AKQ44910.1"/>
    </source>
</evidence>
<evidence type="ECO:0000313" key="3">
    <source>
        <dbReference type="Proteomes" id="UP000036458"/>
    </source>
</evidence>
<keyword evidence="1" id="KW-0812">Transmembrane</keyword>
<keyword evidence="1" id="KW-1133">Transmembrane helix</keyword>
<protein>
    <submittedName>
        <fullName evidence="2">Uncharacterized protein</fullName>
    </submittedName>
</protein>
<accession>A0A0H4VH00</accession>
<sequence>MGAMGLLKAMEELFDYIFYRVYKAYQKRDSTPEIYAAGVLSLMQFFFLLCILVFIGLFVEFPIPHKYYALPFIILILGINWFKYERNFNVKELELKWGKEDRSIRKRRGWLLVLCLISLILFPIVIGVLKHNLNLL</sequence>
<reference evidence="2 3" key="1">
    <citation type="submission" date="2015-01" db="EMBL/GenBank/DDBJ databases">
        <title>Rufibacter sp./DG31D/ whole genome sequencing.</title>
        <authorList>
            <person name="Kim M.K."/>
            <person name="Srinivasan S."/>
            <person name="Lee J.-J."/>
        </authorList>
    </citation>
    <scope>NUCLEOTIDE SEQUENCE [LARGE SCALE GENOMIC DNA]</scope>
    <source>
        <strain evidence="2 3">DG31D</strain>
    </source>
</reference>
<proteinExistence type="predicted"/>
<keyword evidence="1" id="KW-0472">Membrane</keyword>
<dbReference type="KEGG" id="ruf:TH63_03565"/>